<accession>A0ACB6ZU08</accession>
<dbReference type="Proteomes" id="UP000886501">
    <property type="component" value="Unassembled WGS sequence"/>
</dbReference>
<gene>
    <name evidence="1" type="ORF">BDM02DRAFT_2132787</name>
</gene>
<sequence>MLFSKSGWDLREYLLTATLPEISGVGMDEDGPLIVPAGYKSHANHLSTRPSPHRLLTSMYVLDYEMLRLTIRDFINSHAPRHAPRAANADPVSKERVTISSSPHFITKLPSPFSDPRCIDDFASWTHYFPLRTAERVFHIMFPETRDHKVRLNYASDQDENLFRHMTFGLCDPHQTNSEDEDFASYPPSLIIAVQPPWILAPRDLESFVNSHKFPPFDPDKPNSPFCSRELLWAKLWDLCVKKTCQWFIVSNYQGWVLGAFSSGWTRAWITDIIGFNDVRPTVIETIIFWLASSLAMPGAFTVPEFPEPVPNFEFAPIVRPAPPGTKRTPSQVSGTLSWNSQELRELDYESPDDAELSDDTISNRKRPVPIDFNWTNYKSKVIDWRDDPRMKACKQEHIVAPSERSGDSFVSRIHHYTDGIEMGTWMLGNPNNAHADTYYH</sequence>
<evidence type="ECO:0000313" key="1">
    <source>
        <dbReference type="EMBL" id="KAF9653074.1"/>
    </source>
</evidence>
<comment type="caution">
    <text evidence="1">The sequence shown here is derived from an EMBL/GenBank/DDBJ whole genome shotgun (WGS) entry which is preliminary data.</text>
</comment>
<dbReference type="EMBL" id="MU117965">
    <property type="protein sequence ID" value="KAF9653074.1"/>
    <property type="molecule type" value="Genomic_DNA"/>
</dbReference>
<keyword evidence="2" id="KW-1185">Reference proteome</keyword>
<evidence type="ECO:0000313" key="2">
    <source>
        <dbReference type="Proteomes" id="UP000886501"/>
    </source>
</evidence>
<proteinExistence type="predicted"/>
<organism evidence="1 2">
    <name type="scientific">Thelephora ganbajun</name>
    <name type="common">Ganba fungus</name>
    <dbReference type="NCBI Taxonomy" id="370292"/>
    <lineage>
        <taxon>Eukaryota</taxon>
        <taxon>Fungi</taxon>
        <taxon>Dikarya</taxon>
        <taxon>Basidiomycota</taxon>
        <taxon>Agaricomycotina</taxon>
        <taxon>Agaricomycetes</taxon>
        <taxon>Thelephorales</taxon>
        <taxon>Thelephoraceae</taxon>
        <taxon>Thelephora</taxon>
    </lineage>
</organism>
<protein>
    <submittedName>
        <fullName evidence="1">Uncharacterized protein</fullName>
    </submittedName>
</protein>
<reference evidence="1" key="1">
    <citation type="submission" date="2019-10" db="EMBL/GenBank/DDBJ databases">
        <authorList>
            <consortium name="DOE Joint Genome Institute"/>
            <person name="Kuo A."/>
            <person name="Miyauchi S."/>
            <person name="Kiss E."/>
            <person name="Drula E."/>
            <person name="Kohler A."/>
            <person name="Sanchez-Garcia M."/>
            <person name="Andreopoulos B."/>
            <person name="Barry K.W."/>
            <person name="Bonito G."/>
            <person name="Buee M."/>
            <person name="Carver A."/>
            <person name="Chen C."/>
            <person name="Cichocki N."/>
            <person name="Clum A."/>
            <person name="Culley D."/>
            <person name="Crous P.W."/>
            <person name="Fauchery L."/>
            <person name="Girlanda M."/>
            <person name="Hayes R."/>
            <person name="Keri Z."/>
            <person name="Labutti K."/>
            <person name="Lipzen A."/>
            <person name="Lombard V."/>
            <person name="Magnuson J."/>
            <person name="Maillard F."/>
            <person name="Morin E."/>
            <person name="Murat C."/>
            <person name="Nolan M."/>
            <person name="Ohm R."/>
            <person name="Pangilinan J."/>
            <person name="Pereira M."/>
            <person name="Perotto S."/>
            <person name="Peter M."/>
            <person name="Riley R."/>
            <person name="Sitrit Y."/>
            <person name="Stielow B."/>
            <person name="Szollosi G."/>
            <person name="Zifcakova L."/>
            <person name="Stursova M."/>
            <person name="Spatafora J.W."/>
            <person name="Tedersoo L."/>
            <person name="Vaario L.-M."/>
            <person name="Yamada A."/>
            <person name="Yan M."/>
            <person name="Wang P."/>
            <person name="Xu J."/>
            <person name="Bruns T."/>
            <person name="Baldrian P."/>
            <person name="Vilgalys R."/>
            <person name="Henrissat B."/>
            <person name="Grigoriev I.V."/>
            <person name="Hibbett D."/>
            <person name="Nagy L.G."/>
            <person name="Martin F.M."/>
        </authorList>
    </citation>
    <scope>NUCLEOTIDE SEQUENCE</scope>
    <source>
        <strain evidence="1">P2</strain>
    </source>
</reference>
<reference evidence="1" key="2">
    <citation type="journal article" date="2020" name="Nat. Commun.">
        <title>Large-scale genome sequencing of mycorrhizal fungi provides insights into the early evolution of symbiotic traits.</title>
        <authorList>
            <person name="Miyauchi S."/>
            <person name="Kiss E."/>
            <person name="Kuo A."/>
            <person name="Drula E."/>
            <person name="Kohler A."/>
            <person name="Sanchez-Garcia M."/>
            <person name="Morin E."/>
            <person name="Andreopoulos B."/>
            <person name="Barry K.W."/>
            <person name="Bonito G."/>
            <person name="Buee M."/>
            <person name="Carver A."/>
            <person name="Chen C."/>
            <person name="Cichocki N."/>
            <person name="Clum A."/>
            <person name="Culley D."/>
            <person name="Crous P.W."/>
            <person name="Fauchery L."/>
            <person name="Girlanda M."/>
            <person name="Hayes R.D."/>
            <person name="Keri Z."/>
            <person name="LaButti K."/>
            <person name="Lipzen A."/>
            <person name="Lombard V."/>
            <person name="Magnuson J."/>
            <person name="Maillard F."/>
            <person name="Murat C."/>
            <person name="Nolan M."/>
            <person name="Ohm R.A."/>
            <person name="Pangilinan J."/>
            <person name="Pereira M.F."/>
            <person name="Perotto S."/>
            <person name="Peter M."/>
            <person name="Pfister S."/>
            <person name="Riley R."/>
            <person name="Sitrit Y."/>
            <person name="Stielow J.B."/>
            <person name="Szollosi G."/>
            <person name="Zifcakova L."/>
            <person name="Stursova M."/>
            <person name="Spatafora J.W."/>
            <person name="Tedersoo L."/>
            <person name="Vaario L.M."/>
            <person name="Yamada A."/>
            <person name="Yan M."/>
            <person name="Wang P."/>
            <person name="Xu J."/>
            <person name="Bruns T."/>
            <person name="Baldrian P."/>
            <person name="Vilgalys R."/>
            <person name="Dunand C."/>
            <person name="Henrissat B."/>
            <person name="Grigoriev I.V."/>
            <person name="Hibbett D."/>
            <person name="Nagy L.G."/>
            <person name="Martin F.M."/>
        </authorList>
    </citation>
    <scope>NUCLEOTIDE SEQUENCE</scope>
    <source>
        <strain evidence="1">P2</strain>
    </source>
</reference>
<name>A0ACB6ZU08_THEGA</name>